<feature type="domain" description="HEPN" evidence="1">
    <location>
        <begin position="246"/>
        <end position="361"/>
    </location>
</feature>
<evidence type="ECO:0000259" key="1">
    <source>
        <dbReference type="PROSITE" id="PS50910"/>
    </source>
</evidence>
<dbReference type="KEGG" id="coy:HF329_00770"/>
<evidence type="ECO:0000313" key="2">
    <source>
        <dbReference type="EMBL" id="QJB29916.1"/>
    </source>
</evidence>
<dbReference type="PROSITE" id="PS50910">
    <property type="entry name" value="HEPN"/>
    <property type="match status" value="1"/>
</dbReference>
<dbReference type="Gene3D" id="1.20.120.330">
    <property type="entry name" value="Nucleotidyltransferases domain 2"/>
    <property type="match status" value="1"/>
</dbReference>
<organism evidence="2 3">
    <name type="scientific">Chitinophaga oryzae</name>
    <dbReference type="NCBI Taxonomy" id="2725414"/>
    <lineage>
        <taxon>Bacteria</taxon>
        <taxon>Pseudomonadati</taxon>
        <taxon>Bacteroidota</taxon>
        <taxon>Chitinophagia</taxon>
        <taxon>Chitinophagales</taxon>
        <taxon>Chitinophagaceae</taxon>
        <taxon>Chitinophaga</taxon>
    </lineage>
</organism>
<dbReference type="AlphaFoldDB" id="A0AAE6ZBJ5"/>
<protein>
    <submittedName>
        <fullName evidence="2">HEPN domain-containing protein</fullName>
    </submittedName>
</protein>
<dbReference type="EMBL" id="CP051205">
    <property type="protein sequence ID" value="QJB29916.1"/>
    <property type="molecule type" value="Genomic_DNA"/>
</dbReference>
<dbReference type="SMART" id="SM00748">
    <property type="entry name" value="HEPN"/>
    <property type="match status" value="1"/>
</dbReference>
<evidence type="ECO:0000313" key="3">
    <source>
        <dbReference type="Proteomes" id="UP000502421"/>
    </source>
</evidence>
<dbReference type="SUPFAM" id="SSF81593">
    <property type="entry name" value="Nucleotidyltransferase substrate binding subunit/domain"/>
    <property type="match status" value="1"/>
</dbReference>
<dbReference type="Pfam" id="PF05168">
    <property type="entry name" value="HEPN"/>
    <property type="match status" value="1"/>
</dbReference>
<name>A0AAE6ZBJ5_9BACT</name>
<reference evidence="3" key="1">
    <citation type="submission" date="2020-04" db="EMBL/GenBank/DDBJ databases">
        <authorList>
            <person name="Kittiwongwattana C."/>
        </authorList>
    </citation>
    <scope>NUCLEOTIDE SEQUENCE [LARGE SCALE GENOMIC DNA]</scope>
    <source>
        <strain evidence="3">1310</strain>
    </source>
</reference>
<sequence length="391" mass="45250">MLDRQNPQPAWMNRTFTLSLPEVQNPFQVLQDFFMQDDLYGLRESLWEIIKSTVTGNYNRELDRSTRGDMVFFYERVEKLIEATYLLNKLWKGKKLQWSTTVGPEEEGEEVCEEESDELEDNPVIYGIIDSGAAIPAIDKVFLVKYHSRKDYAASLLYLTYNNEMSHVDLEREIQKHFDGELPVNICIRSAGEVYNALKEGHLFYERVCRPERLKYNSHRTSLPPNNYVPAEVVRQKAHDNFEKIFSVVSDFREGAAYYRRNNKPALAAFSLHQAAEHSLRGLLVSVMEAAPHTHNLNTLIKATLFITEDIATIFREDAATDIALLQLLNQSYKKSRYNFPGEYHISDNDLNTLFEKVSAMENVIKRTFAEIVSQFGQLLYCPYRTISTIN</sequence>
<dbReference type="Proteomes" id="UP000502421">
    <property type="component" value="Chromosome"/>
</dbReference>
<proteinExistence type="predicted"/>
<gene>
    <name evidence="2" type="ORF">HF329_00770</name>
</gene>
<dbReference type="RefSeq" id="WP_168802204.1">
    <property type="nucleotide sequence ID" value="NZ_CP051205.1"/>
</dbReference>
<accession>A0AAE6ZBJ5</accession>
<dbReference type="InterPro" id="IPR007842">
    <property type="entry name" value="HEPN_dom"/>
</dbReference>